<gene>
    <name evidence="2" type="ORF">GCM10017586_25790</name>
</gene>
<dbReference type="EMBL" id="BSEO01000014">
    <property type="protein sequence ID" value="GLJ80896.1"/>
    <property type="molecule type" value="Genomic_DNA"/>
</dbReference>
<evidence type="ECO:0000313" key="2">
    <source>
        <dbReference type="EMBL" id="GLJ80896.1"/>
    </source>
</evidence>
<sequence>MSRDDAKPSQAEGADPEHPDTGEAPEEMPGHPSQAEGEDS</sequence>
<organism evidence="2 3">
    <name type="scientific">Microbacterium imperiale</name>
    <dbReference type="NCBI Taxonomy" id="33884"/>
    <lineage>
        <taxon>Bacteria</taxon>
        <taxon>Bacillati</taxon>
        <taxon>Actinomycetota</taxon>
        <taxon>Actinomycetes</taxon>
        <taxon>Micrococcales</taxon>
        <taxon>Microbacteriaceae</taxon>
        <taxon>Microbacterium</taxon>
    </lineage>
</organism>
<reference evidence="2" key="2">
    <citation type="submission" date="2023-01" db="EMBL/GenBank/DDBJ databases">
        <authorList>
            <person name="Sun Q."/>
            <person name="Evtushenko L."/>
        </authorList>
    </citation>
    <scope>NUCLEOTIDE SEQUENCE</scope>
    <source>
        <strain evidence="2">VKM Ac-1447</strain>
    </source>
</reference>
<dbReference type="Proteomes" id="UP001142317">
    <property type="component" value="Unassembled WGS sequence"/>
</dbReference>
<comment type="caution">
    <text evidence="2">The sequence shown here is derived from an EMBL/GenBank/DDBJ whole genome shotgun (WGS) entry which is preliminary data.</text>
</comment>
<feature type="region of interest" description="Disordered" evidence="1">
    <location>
        <begin position="1"/>
        <end position="40"/>
    </location>
</feature>
<protein>
    <submittedName>
        <fullName evidence="2">Uncharacterized protein</fullName>
    </submittedName>
</protein>
<proteinExistence type="predicted"/>
<evidence type="ECO:0000313" key="3">
    <source>
        <dbReference type="Proteomes" id="UP001142317"/>
    </source>
</evidence>
<name>A0A9W6M4C2_9MICO</name>
<evidence type="ECO:0000256" key="1">
    <source>
        <dbReference type="SAM" id="MobiDB-lite"/>
    </source>
</evidence>
<keyword evidence="3" id="KW-1185">Reference proteome</keyword>
<dbReference type="RefSeq" id="WP_271175077.1">
    <property type="nucleotide sequence ID" value="NZ_BSEO01000014.1"/>
</dbReference>
<reference evidence="2" key="1">
    <citation type="journal article" date="2014" name="Int. J. Syst. Evol. Microbiol.">
        <title>Complete genome sequence of Corynebacterium casei LMG S-19264T (=DSM 44701T), isolated from a smear-ripened cheese.</title>
        <authorList>
            <consortium name="US DOE Joint Genome Institute (JGI-PGF)"/>
            <person name="Walter F."/>
            <person name="Albersmeier A."/>
            <person name="Kalinowski J."/>
            <person name="Ruckert C."/>
        </authorList>
    </citation>
    <scope>NUCLEOTIDE SEQUENCE</scope>
    <source>
        <strain evidence="2">VKM Ac-1447</strain>
    </source>
</reference>
<accession>A0A9W6M4C2</accession>
<dbReference type="AlphaFoldDB" id="A0A9W6M4C2"/>